<dbReference type="Pfam" id="PF10127">
    <property type="entry name" value="RlaP"/>
    <property type="match status" value="1"/>
</dbReference>
<evidence type="ECO:0000313" key="1">
    <source>
        <dbReference type="EMBL" id="TVY01906.1"/>
    </source>
</evidence>
<dbReference type="OrthoDB" id="9796845at2"/>
<dbReference type="InterPro" id="IPR018775">
    <property type="entry name" value="RlaP"/>
</dbReference>
<sequence length="270" mass="31863">MEPGKKVKCVKETILEELRRIEQEEQVRVLYACEAGSRAYGLASEESDYDVRFLYVHPVEWYLSIWDKRDVIERRISDTLDISGWDLRKALSLFRKSNPPLLEWLQSPIPYYEAYSAAERVRQLSPLTFAPQSCTYHYLHMAERNYRDFLSTGEQIRTKKYFYVLRPIFSCMWIETRNEMPPLDFDRLVDELVPAHSELRAAIKRLVERKKAGDEFDTEPRVNVLNQFLEEQIAHFKQSAAQLPSAPPGQEARLDELFRETLREVWGRPV</sequence>
<dbReference type="Proteomes" id="UP000317036">
    <property type="component" value="Unassembled WGS sequence"/>
</dbReference>
<keyword evidence="2" id="KW-1185">Reference proteome</keyword>
<dbReference type="PANTHER" id="PTHR34817">
    <property type="entry name" value="NUCLEOTIDYLTRANSFERASE"/>
    <property type="match status" value="1"/>
</dbReference>
<accession>A0A559JPT8</accession>
<reference evidence="1 2" key="1">
    <citation type="submission" date="2019-07" db="EMBL/GenBank/DDBJ databases">
        <authorList>
            <person name="Kim J."/>
        </authorList>
    </citation>
    <scope>NUCLEOTIDE SEQUENCE [LARGE SCALE GENOMIC DNA]</scope>
    <source>
        <strain evidence="1 2">JC52</strain>
    </source>
</reference>
<dbReference type="GO" id="GO:0016740">
    <property type="term" value="F:transferase activity"/>
    <property type="evidence" value="ECO:0007669"/>
    <property type="project" value="UniProtKB-KW"/>
</dbReference>
<evidence type="ECO:0000313" key="2">
    <source>
        <dbReference type="Proteomes" id="UP000317036"/>
    </source>
</evidence>
<comment type="caution">
    <text evidence="1">The sequence shown here is derived from an EMBL/GenBank/DDBJ whole genome shotgun (WGS) entry which is preliminary data.</text>
</comment>
<dbReference type="AlphaFoldDB" id="A0A559JPT8"/>
<organism evidence="1 2">
    <name type="scientific">Paenibacillus cremeus</name>
    <dbReference type="NCBI Taxonomy" id="2163881"/>
    <lineage>
        <taxon>Bacteria</taxon>
        <taxon>Bacillati</taxon>
        <taxon>Bacillota</taxon>
        <taxon>Bacilli</taxon>
        <taxon>Bacillales</taxon>
        <taxon>Paenibacillaceae</taxon>
        <taxon>Paenibacillus</taxon>
    </lineage>
</organism>
<keyword evidence="1" id="KW-0808">Transferase</keyword>
<dbReference type="EMBL" id="VNJI01000066">
    <property type="protein sequence ID" value="TVY01906.1"/>
    <property type="molecule type" value="Genomic_DNA"/>
</dbReference>
<gene>
    <name evidence="1" type="ORF">FPZ49_31880</name>
</gene>
<proteinExistence type="predicted"/>
<name>A0A559JPT8_9BACL</name>
<protein>
    <submittedName>
        <fullName evidence="1">Nucleotidyltransferase domain-containing protein</fullName>
    </submittedName>
</protein>
<dbReference type="RefSeq" id="WP_144854344.1">
    <property type="nucleotide sequence ID" value="NZ_VNJI01000066.1"/>
</dbReference>
<dbReference type="PANTHER" id="PTHR34817:SF2">
    <property type="entry name" value="NUCLEOTIDYLTRANSFERASE"/>
    <property type="match status" value="1"/>
</dbReference>